<comment type="caution">
    <text evidence="4">The sequence shown here is derived from an EMBL/GenBank/DDBJ whole genome shotgun (WGS) entry which is preliminary data.</text>
</comment>
<name>A0ABW9IAE2_STRGJ</name>
<feature type="domain" description="eCIS core" evidence="3">
    <location>
        <begin position="90"/>
        <end position="161"/>
    </location>
</feature>
<feature type="coiled-coil region" evidence="1">
    <location>
        <begin position="367"/>
        <end position="417"/>
    </location>
</feature>
<evidence type="ECO:0000259" key="3">
    <source>
        <dbReference type="Pfam" id="PF13699"/>
    </source>
</evidence>
<proteinExistence type="predicted"/>
<evidence type="ECO:0000313" key="4">
    <source>
        <dbReference type="EMBL" id="MFM9645496.1"/>
    </source>
</evidence>
<dbReference type="EMBL" id="JBJVNE010000002">
    <property type="protein sequence ID" value="MFM9645496.1"/>
    <property type="molecule type" value="Genomic_DNA"/>
</dbReference>
<sequence>MRSQDQSPDTTRAAAPGPRIRLDTRTGPLPLNHAVGTRSPEAVLALQRAAGNTAVAALAERERHTHDAGCGHAPVQRSAVNQVIASPGSPLPTPVRQDMESRLGADFTDVRLHTDATARRSAAEVGARAYTSGSHVVIGDGGADPHTLAHELTHVIQQRQGPVAGTDNGSGLRISDPSDRFEREAEANAHRVMSAPAPVTTPAVQRSATSATATHHAVVQRMNGTATAGPDELALMANPTVRDMGGGFRKYTVDTANPGGDPAPLYRGMRGEEFAALRAGALPQGGSYQGFSPTRAYSEGYITNSPNSGTHLVEFYRTDPASGAVPALDTFLKNAGAGTKAENGILSTAVGMTAAYSPTVHSNTTKNEARETTLATLRQELAQAEQDVTNPAKARFKKQAEKRVQTKKGDIAKLEAKAPLYPAKGDAVKALNAAFANGTVAWRLITFKSTA</sequence>
<dbReference type="Proteomes" id="UP001631993">
    <property type="component" value="Unassembled WGS sequence"/>
</dbReference>
<protein>
    <submittedName>
        <fullName evidence="4">DUF4157 domain-containing protein</fullName>
    </submittedName>
</protein>
<accession>A0ABW9IAE2</accession>
<dbReference type="RefSeq" id="WP_369278847.1">
    <property type="nucleotide sequence ID" value="NZ_JBJVMW010000001.1"/>
</dbReference>
<evidence type="ECO:0000256" key="2">
    <source>
        <dbReference type="SAM" id="MobiDB-lite"/>
    </source>
</evidence>
<evidence type="ECO:0000256" key="1">
    <source>
        <dbReference type="SAM" id="Coils"/>
    </source>
</evidence>
<gene>
    <name evidence="4" type="ORF">ACKI1S_05025</name>
</gene>
<dbReference type="Pfam" id="PF13699">
    <property type="entry name" value="eCIS_core"/>
    <property type="match status" value="1"/>
</dbReference>
<dbReference type="InterPro" id="IPR025295">
    <property type="entry name" value="eCIS_core_dom"/>
</dbReference>
<evidence type="ECO:0000313" key="5">
    <source>
        <dbReference type="Proteomes" id="UP001631993"/>
    </source>
</evidence>
<feature type="region of interest" description="Disordered" evidence="2">
    <location>
        <begin position="1"/>
        <end position="27"/>
    </location>
</feature>
<keyword evidence="5" id="KW-1185">Reference proteome</keyword>
<reference evidence="4 5" key="1">
    <citation type="submission" date="2024-12" db="EMBL/GenBank/DDBJ databases">
        <title>Forecasting of Potato common scab and diversities of Pathogenic streptomyces spp. in china.</title>
        <authorList>
            <person name="Handique U."/>
            <person name="Wu J."/>
        </authorList>
    </citation>
    <scope>NUCLEOTIDE SEQUENCE [LARGE SCALE GENOMIC DNA]</scope>
    <source>
        <strain evidence="4 5">ZRIMU1585</strain>
    </source>
</reference>
<organism evidence="4 5">
    <name type="scientific">Streptomyces galilaeus</name>
    <dbReference type="NCBI Taxonomy" id="33899"/>
    <lineage>
        <taxon>Bacteria</taxon>
        <taxon>Bacillati</taxon>
        <taxon>Actinomycetota</taxon>
        <taxon>Actinomycetes</taxon>
        <taxon>Kitasatosporales</taxon>
        <taxon>Streptomycetaceae</taxon>
        <taxon>Streptomyces</taxon>
    </lineage>
</organism>
<keyword evidence="1" id="KW-0175">Coiled coil</keyword>
<feature type="compositionally biased region" description="Polar residues" evidence="2">
    <location>
        <begin position="1"/>
        <end position="10"/>
    </location>
</feature>